<keyword evidence="2" id="KW-1185">Reference proteome</keyword>
<evidence type="ECO:0000313" key="1">
    <source>
        <dbReference type="EMBL" id="RMZ97192.1"/>
    </source>
</evidence>
<accession>A0A3M7PDR5</accession>
<comment type="caution">
    <text evidence="1">The sequence shown here is derived from an EMBL/GenBank/DDBJ whole genome shotgun (WGS) entry which is preliminary data.</text>
</comment>
<proteinExistence type="predicted"/>
<dbReference type="AlphaFoldDB" id="A0A3M7PDR5"/>
<organism evidence="1 2">
    <name type="scientific">Brachionus plicatilis</name>
    <name type="common">Marine rotifer</name>
    <name type="synonym">Brachionus muelleri</name>
    <dbReference type="NCBI Taxonomy" id="10195"/>
    <lineage>
        <taxon>Eukaryota</taxon>
        <taxon>Metazoa</taxon>
        <taxon>Spiralia</taxon>
        <taxon>Gnathifera</taxon>
        <taxon>Rotifera</taxon>
        <taxon>Eurotatoria</taxon>
        <taxon>Monogononta</taxon>
        <taxon>Pseudotrocha</taxon>
        <taxon>Ploima</taxon>
        <taxon>Brachionidae</taxon>
        <taxon>Brachionus</taxon>
    </lineage>
</organism>
<gene>
    <name evidence="1" type="ORF">BpHYR1_035570</name>
</gene>
<name>A0A3M7PDR5_BRAPC</name>
<evidence type="ECO:0000313" key="2">
    <source>
        <dbReference type="Proteomes" id="UP000276133"/>
    </source>
</evidence>
<sequence length="216" mass="25709">MSSTESVIPNFNEEDTMLDIDQEDVEPLKNVGKEFYIKRHDTNLWKYQYKRKRIDTVCYYFLCSPPLSSCSTMAYYHLTSDDEVCLFISDYKHEHKDKTERGIPTEIKEQIKRYFEMKITTPKAILRALDHDGLQQPQIKTLSNYLAIIRKDNYGPAHINVRDLELWHQNRKEVPDHYDKPFCPSFENSVDNDQLMFFRIFITTKRLISNADKTKH</sequence>
<reference evidence="1 2" key="1">
    <citation type="journal article" date="2018" name="Sci. Rep.">
        <title>Genomic signatures of local adaptation to the degree of environmental predictability in rotifers.</title>
        <authorList>
            <person name="Franch-Gras L."/>
            <person name="Hahn C."/>
            <person name="Garcia-Roger E.M."/>
            <person name="Carmona M.J."/>
            <person name="Serra M."/>
            <person name="Gomez A."/>
        </authorList>
    </citation>
    <scope>NUCLEOTIDE SEQUENCE [LARGE SCALE GENOMIC DNA]</scope>
    <source>
        <strain evidence="1">HYR1</strain>
    </source>
</reference>
<dbReference type="EMBL" id="REGN01011556">
    <property type="protein sequence ID" value="RMZ97192.1"/>
    <property type="molecule type" value="Genomic_DNA"/>
</dbReference>
<dbReference type="Proteomes" id="UP000276133">
    <property type="component" value="Unassembled WGS sequence"/>
</dbReference>
<protein>
    <submittedName>
        <fullName evidence="1">Uncharacterized protein</fullName>
    </submittedName>
</protein>